<dbReference type="SUPFAM" id="SSF52540">
    <property type="entry name" value="P-loop containing nucleoside triphosphate hydrolases"/>
    <property type="match status" value="1"/>
</dbReference>
<dbReference type="AlphaFoldDB" id="A0A504ZAF3"/>
<evidence type="ECO:0000313" key="1">
    <source>
        <dbReference type="EMBL" id="TPP66828.1"/>
    </source>
</evidence>
<proteinExistence type="predicted"/>
<gene>
    <name evidence="1" type="ORF">FGIG_00469</name>
</gene>
<accession>A0A504ZAF3</accession>
<dbReference type="Pfam" id="PF00071">
    <property type="entry name" value="Ras"/>
    <property type="match status" value="1"/>
</dbReference>
<dbReference type="EMBL" id="SUNJ01001381">
    <property type="protein sequence ID" value="TPP66828.1"/>
    <property type="molecule type" value="Genomic_DNA"/>
</dbReference>
<name>A0A504ZAF3_FASGI</name>
<protein>
    <submittedName>
        <fullName evidence="1">Uncharacterized protein</fullName>
    </submittedName>
</protein>
<dbReference type="STRING" id="46835.A0A504ZAF3"/>
<dbReference type="OrthoDB" id="275177at2759"/>
<dbReference type="PRINTS" id="PR00449">
    <property type="entry name" value="RASTRNSFRMNG"/>
</dbReference>
<dbReference type="GO" id="GO:0003924">
    <property type="term" value="F:GTPase activity"/>
    <property type="evidence" value="ECO:0007669"/>
    <property type="project" value="InterPro"/>
</dbReference>
<dbReference type="GO" id="GO:0005525">
    <property type="term" value="F:GTP binding"/>
    <property type="evidence" value="ECO:0007669"/>
    <property type="project" value="InterPro"/>
</dbReference>
<dbReference type="InterPro" id="IPR001806">
    <property type="entry name" value="Small_GTPase"/>
</dbReference>
<reference evidence="1 2" key="1">
    <citation type="submission" date="2019-04" db="EMBL/GenBank/DDBJ databases">
        <title>Annotation for the trematode Fasciola gigantica.</title>
        <authorList>
            <person name="Choi Y.-J."/>
        </authorList>
    </citation>
    <scope>NUCLEOTIDE SEQUENCE [LARGE SCALE GENOMIC DNA]</scope>
    <source>
        <strain evidence="1">Uganda_cow_1</strain>
    </source>
</reference>
<evidence type="ECO:0000313" key="2">
    <source>
        <dbReference type="Proteomes" id="UP000316759"/>
    </source>
</evidence>
<dbReference type="Gene3D" id="3.40.50.300">
    <property type="entry name" value="P-loop containing nucleotide triphosphate hydrolases"/>
    <property type="match status" value="1"/>
</dbReference>
<comment type="caution">
    <text evidence="1">The sequence shown here is derived from an EMBL/GenBank/DDBJ whole genome shotgun (WGS) entry which is preliminary data.</text>
</comment>
<dbReference type="InterPro" id="IPR027417">
    <property type="entry name" value="P-loop_NTPase"/>
</dbReference>
<keyword evidence="2" id="KW-1185">Reference proteome</keyword>
<organism evidence="1 2">
    <name type="scientific">Fasciola gigantica</name>
    <name type="common">Giant liver fluke</name>
    <dbReference type="NCBI Taxonomy" id="46835"/>
    <lineage>
        <taxon>Eukaryota</taxon>
        <taxon>Metazoa</taxon>
        <taxon>Spiralia</taxon>
        <taxon>Lophotrochozoa</taxon>
        <taxon>Platyhelminthes</taxon>
        <taxon>Trematoda</taxon>
        <taxon>Digenea</taxon>
        <taxon>Plagiorchiida</taxon>
        <taxon>Echinostomata</taxon>
        <taxon>Echinostomatoidea</taxon>
        <taxon>Fasciolidae</taxon>
        <taxon>Fasciola</taxon>
    </lineage>
</organism>
<sequence length="193" mass="22185">MNHLKLVVVGPSEVMRYCFSSMFSVENLICVIFCLMQWSRLLSIINRQRALEYEQSISCKGKMHKVEVELWDTSGSKSYENCWPAIFRGLNGVVFVYNPDDTGHGKVLEEWQSILAQSQTLRDTQCCVIGHCKSSKTDRDVSLPLTFSRYLQFKGSISEEGEKFREEFAKFISQLVSTRMEASEQEELNIINS</sequence>
<dbReference type="Proteomes" id="UP000316759">
    <property type="component" value="Unassembled WGS sequence"/>
</dbReference>